<keyword evidence="2" id="KW-0378">Hydrolase</keyword>
<dbReference type="GO" id="GO:0016798">
    <property type="term" value="F:hydrolase activity, acting on glycosyl bonds"/>
    <property type="evidence" value="ECO:0007669"/>
    <property type="project" value="UniProtKB-KW"/>
</dbReference>
<organism evidence="2 3">
    <name type="scientific">Carnobacterium antarcticum</name>
    <dbReference type="NCBI Taxonomy" id="2126436"/>
    <lineage>
        <taxon>Bacteria</taxon>
        <taxon>Bacillati</taxon>
        <taxon>Bacillota</taxon>
        <taxon>Bacilli</taxon>
        <taxon>Lactobacillales</taxon>
        <taxon>Carnobacteriaceae</taxon>
        <taxon>Carnobacterium</taxon>
    </lineage>
</organism>
<gene>
    <name evidence="2" type="ORF">ACFSBK_11640</name>
</gene>
<evidence type="ECO:0000313" key="3">
    <source>
        <dbReference type="Proteomes" id="UP001597285"/>
    </source>
</evidence>
<dbReference type="RefSeq" id="WP_058918740.1">
    <property type="nucleotide sequence ID" value="NZ_JBHSQC010000002.1"/>
</dbReference>
<evidence type="ECO:0000313" key="2">
    <source>
        <dbReference type="EMBL" id="MFD1800501.1"/>
    </source>
</evidence>
<comment type="caution">
    <text evidence="2">The sequence shown here is derived from an EMBL/GenBank/DDBJ whole genome shotgun (WGS) entry which is preliminary data.</text>
</comment>
<dbReference type="Proteomes" id="UP001597285">
    <property type="component" value="Unassembled WGS sequence"/>
</dbReference>
<evidence type="ECO:0000256" key="1">
    <source>
        <dbReference type="RuleBase" id="RU003690"/>
    </source>
</evidence>
<comment type="similarity">
    <text evidence="1">Belongs to the glycosyl hydrolase 1 family.</text>
</comment>
<dbReference type="SUPFAM" id="SSF51445">
    <property type="entry name" value="(Trans)glycosidases"/>
    <property type="match status" value="1"/>
</dbReference>
<proteinExistence type="inferred from homology"/>
<dbReference type="PRINTS" id="PR00131">
    <property type="entry name" value="GLHYDRLASE1"/>
</dbReference>
<dbReference type="EMBL" id="JBHUFF010000022">
    <property type="protein sequence ID" value="MFD1800501.1"/>
    <property type="molecule type" value="Genomic_DNA"/>
</dbReference>
<dbReference type="PANTHER" id="PTHR10353:SF139">
    <property type="entry name" value="6-PHOSPHO-BETA-GLUCOSIDASE GMUD"/>
    <property type="match status" value="1"/>
</dbReference>
<dbReference type="PANTHER" id="PTHR10353">
    <property type="entry name" value="GLYCOSYL HYDROLASE"/>
    <property type="match status" value="1"/>
</dbReference>
<keyword evidence="3" id="KW-1185">Reference proteome</keyword>
<dbReference type="Pfam" id="PF00232">
    <property type="entry name" value="Glyco_hydro_1"/>
    <property type="match status" value="1"/>
</dbReference>
<protein>
    <submittedName>
        <fullName evidence="2">Glycoside hydrolase family 1 protein</fullName>
        <ecNumber evidence="2">3.2.1.-</ecNumber>
    </submittedName>
</protein>
<keyword evidence="2" id="KW-0326">Glycosidase</keyword>
<sequence>MKKFPDGFLWGAAASAPQTEGAALIDGKAPTTWDKWFEMNPEKFYKGVGPKDTSNVYQQYAEDVQLMEDMSLNSYRTSISWARLLPDGKTLNQQAVDFYRNYFVSLIEKGVEPIINLFHFDMPWWLMEKGGWESRESVEDFGYYAKVAFEQFGDLVHRWTTFNEPIVHVECGYLFEFHYPAVVDFKRAVQVGYHTLMAHTQAVEEFRRGKHTGEIGIILNLTPVYSKSDAPEDIKAKDMADALNVKSFLDPVVLGHFPTELVQLLKENNLLPATETGDKEKLAQTTIDFLGVNYYQPKRVQAVNQPAVPAKMPSDLYAEYDWPEKKINPYRGWEIYPEALYDIAMRIKNDYKNIPWYVSENGMGVAEEERFVDEDGVIQDDYRIEFVQDHLAELHKAVEQGSHCFGYHMWTFVDCWSWLNGYRNRYGFYRVDIENDFKRTPKKSSFWMKTVIENNAID</sequence>
<dbReference type="InterPro" id="IPR017853">
    <property type="entry name" value="GH"/>
</dbReference>
<name>A0ABW4NRV0_9LACT</name>
<accession>A0ABW4NRV0</accession>
<reference evidence="3" key="1">
    <citation type="journal article" date="2019" name="Int. J. Syst. Evol. Microbiol.">
        <title>The Global Catalogue of Microorganisms (GCM) 10K type strain sequencing project: providing services to taxonomists for standard genome sequencing and annotation.</title>
        <authorList>
            <consortium name="The Broad Institute Genomics Platform"/>
            <consortium name="The Broad Institute Genome Sequencing Center for Infectious Disease"/>
            <person name="Wu L."/>
            <person name="Ma J."/>
        </authorList>
    </citation>
    <scope>NUCLEOTIDE SEQUENCE [LARGE SCALE GENOMIC DNA]</scope>
    <source>
        <strain evidence="3">KCTC 42143</strain>
    </source>
</reference>
<dbReference type="EC" id="3.2.1.-" evidence="2"/>
<dbReference type="Gene3D" id="3.20.20.80">
    <property type="entry name" value="Glycosidases"/>
    <property type="match status" value="1"/>
</dbReference>
<dbReference type="InterPro" id="IPR001360">
    <property type="entry name" value="Glyco_hydro_1"/>
</dbReference>